<organism evidence="1">
    <name type="scientific">uncultured Rubrobacteraceae bacterium</name>
    <dbReference type="NCBI Taxonomy" id="349277"/>
    <lineage>
        <taxon>Bacteria</taxon>
        <taxon>Bacillati</taxon>
        <taxon>Actinomycetota</taxon>
        <taxon>Rubrobacteria</taxon>
        <taxon>Rubrobacterales</taxon>
        <taxon>Rubrobacteraceae</taxon>
        <taxon>environmental samples</taxon>
    </lineage>
</organism>
<reference evidence="1" key="1">
    <citation type="submission" date="2020-02" db="EMBL/GenBank/DDBJ databases">
        <authorList>
            <person name="Meier V. D."/>
        </authorList>
    </citation>
    <scope>NUCLEOTIDE SEQUENCE</scope>
    <source>
        <strain evidence="1">AVDCRST_MAG02</strain>
    </source>
</reference>
<feature type="non-terminal residue" evidence="1">
    <location>
        <position position="1"/>
    </location>
</feature>
<protein>
    <submittedName>
        <fullName evidence="1">Uncharacterized protein</fullName>
    </submittedName>
</protein>
<evidence type="ECO:0000313" key="1">
    <source>
        <dbReference type="EMBL" id="CAA9463018.1"/>
    </source>
</evidence>
<dbReference type="EMBL" id="CADCVH010000085">
    <property type="protein sequence ID" value="CAA9463018.1"/>
    <property type="molecule type" value="Genomic_DNA"/>
</dbReference>
<feature type="non-terminal residue" evidence="1">
    <location>
        <position position="38"/>
    </location>
</feature>
<name>A0A6J4RDT9_9ACTN</name>
<accession>A0A6J4RDT9</accession>
<gene>
    <name evidence="1" type="ORF">AVDCRST_MAG02-2576</name>
</gene>
<dbReference type="AlphaFoldDB" id="A0A6J4RDT9"/>
<sequence length="38" mass="4394">WSSRRSSGTAKRCWSSLTVLLDHLKGIQQGQVHREKRT</sequence>
<proteinExistence type="predicted"/>